<keyword evidence="2" id="KW-1185">Reference proteome</keyword>
<feature type="transmembrane region" description="Helical" evidence="1">
    <location>
        <begin position="36"/>
        <end position="58"/>
    </location>
</feature>
<dbReference type="AlphaFoldDB" id="A0A915EEL2"/>
<dbReference type="Proteomes" id="UP000887574">
    <property type="component" value="Unplaced"/>
</dbReference>
<name>A0A915EEL2_9BILA</name>
<feature type="transmembrane region" description="Helical" evidence="1">
    <location>
        <begin position="187"/>
        <end position="208"/>
    </location>
</feature>
<proteinExistence type="predicted"/>
<feature type="transmembrane region" description="Helical" evidence="1">
    <location>
        <begin position="79"/>
        <end position="109"/>
    </location>
</feature>
<dbReference type="Pfam" id="PF10321">
    <property type="entry name" value="7TM_GPCR_Srt"/>
    <property type="match status" value="2"/>
</dbReference>
<keyword evidence="1" id="KW-0812">Transmembrane</keyword>
<protein>
    <submittedName>
        <fullName evidence="3">Vomeronasal type-1 receptor</fullName>
    </submittedName>
</protein>
<feature type="transmembrane region" description="Helical" evidence="1">
    <location>
        <begin position="220"/>
        <end position="239"/>
    </location>
</feature>
<dbReference type="SUPFAM" id="SSF81321">
    <property type="entry name" value="Family A G protein-coupled receptor-like"/>
    <property type="match status" value="1"/>
</dbReference>
<evidence type="ECO:0000256" key="1">
    <source>
        <dbReference type="SAM" id="Phobius"/>
    </source>
</evidence>
<dbReference type="InterPro" id="IPR019425">
    <property type="entry name" value="7TM_GPCR_serpentine_rcpt_Srt"/>
</dbReference>
<dbReference type="PANTHER" id="PTHR23021">
    <property type="entry name" value="SERPENTINE RECEPTOR, CLASS T"/>
    <property type="match status" value="1"/>
</dbReference>
<reference evidence="3" key="1">
    <citation type="submission" date="2022-11" db="UniProtKB">
        <authorList>
            <consortium name="WormBaseParasite"/>
        </authorList>
    </citation>
    <scope>IDENTIFICATION</scope>
</reference>
<evidence type="ECO:0000313" key="2">
    <source>
        <dbReference type="Proteomes" id="UP000887574"/>
    </source>
</evidence>
<organism evidence="2 3">
    <name type="scientific">Ditylenchus dipsaci</name>
    <dbReference type="NCBI Taxonomy" id="166011"/>
    <lineage>
        <taxon>Eukaryota</taxon>
        <taxon>Metazoa</taxon>
        <taxon>Ecdysozoa</taxon>
        <taxon>Nematoda</taxon>
        <taxon>Chromadorea</taxon>
        <taxon>Rhabditida</taxon>
        <taxon>Tylenchina</taxon>
        <taxon>Tylenchomorpha</taxon>
        <taxon>Sphaerularioidea</taxon>
        <taxon>Anguinidae</taxon>
        <taxon>Anguininae</taxon>
        <taxon>Ditylenchus</taxon>
    </lineage>
</organism>
<keyword evidence="1" id="KW-0472">Membrane</keyword>
<feature type="transmembrane region" description="Helical" evidence="1">
    <location>
        <begin position="150"/>
        <end position="167"/>
    </location>
</feature>
<accession>A0A915EEL2</accession>
<dbReference type="WBParaSite" id="jg5059">
    <property type="protein sequence ID" value="jg5059"/>
    <property type="gene ID" value="jg5059"/>
</dbReference>
<evidence type="ECO:0000313" key="3">
    <source>
        <dbReference type="WBParaSite" id="jg5059"/>
    </source>
</evidence>
<dbReference type="PANTHER" id="PTHR23021:SF11">
    <property type="entry name" value="SERPENTINE RECEPTOR, CLASS T"/>
    <property type="match status" value="1"/>
</dbReference>
<sequence length="348" mass="40148">MELYLFRPADFQLLYNCSNIDIDSVPLANRRHILEGVIMILLCAIYYILYIPCTLSICKHLDSTVYRLLLYGHTLGVRFAHGILAIQGAVFCSSPNFIYMCGLFIAFFWMSESTCELILVINRCLAIISPDLEKALFGVQCTNNLYNMDLTVAIAIPLMYIIFLIAFRIKMTAFRGQEIISQNEKMLFLQVLLISIFNFVASSTYSYMNYHLPSEWLIHFAQFSWLQIHGFPPVIYLVLNKTIRKDTQNMLLSTYYRIVGTNKSVVTMTLTMVTENYHLKFKSNPQEFARAAVLMLTDWKTRFVNEPAALSFVEYFEKTWLHSPLSGWYEGFSAYSSTNNGLESKMES</sequence>
<keyword evidence="1" id="KW-1133">Transmembrane helix</keyword>